<dbReference type="GO" id="GO:0005801">
    <property type="term" value="C:cis-Golgi network"/>
    <property type="evidence" value="ECO:0007669"/>
    <property type="project" value="TreeGrafter"/>
</dbReference>
<evidence type="ECO:0000256" key="2">
    <source>
        <dbReference type="PROSITE-ProRule" id="PRU00259"/>
    </source>
</evidence>
<organism evidence="4 5">
    <name type="scientific">Capsaspora owczarzaki (strain ATCC 30864)</name>
    <dbReference type="NCBI Taxonomy" id="595528"/>
    <lineage>
        <taxon>Eukaryota</taxon>
        <taxon>Filasterea</taxon>
        <taxon>Capsaspora</taxon>
    </lineage>
</organism>
<dbReference type="SUPFAM" id="SSF111126">
    <property type="entry name" value="Ligand-binding domain in the NO signalling and Golgi transport"/>
    <property type="match status" value="1"/>
</dbReference>
<dbReference type="PROSITE" id="PS50176">
    <property type="entry name" value="ARM_REPEAT"/>
    <property type="match status" value="1"/>
</dbReference>
<dbReference type="eggNOG" id="KOG0166">
    <property type="taxonomic scope" value="Eukaryota"/>
</dbReference>
<feature type="region of interest" description="Disordered" evidence="3">
    <location>
        <begin position="230"/>
        <end position="262"/>
    </location>
</feature>
<dbReference type="InterPro" id="IPR016024">
    <property type="entry name" value="ARM-type_fold"/>
</dbReference>
<name>A0A0D2W1L2_CAPO3</name>
<dbReference type="Pfam" id="PF04051">
    <property type="entry name" value="TRAPP"/>
    <property type="match status" value="1"/>
</dbReference>
<evidence type="ECO:0000256" key="1">
    <source>
        <dbReference type="ARBA" id="ARBA00006218"/>
    </source>
</evidence>
<dbReference type="InterPro" id="IPR037992">
    <property type="entry name" value="TRAPPC6/Trs33"/>
</dbReference>
<sequence>MTSAAGAINLLSQAAPSEVAESVFDFLHMEMVNYVQQSTPAGASHKDEVVYKLERIGFQTGQATIERCTKDVHRFKDQLDVIKFLCKEFWTLAYGKQIDNLRTNHRGVYVLQDNRFRVFANISNSKQFLENAAPYAAFACGMLRGALANLGIVSVVTADLGQTLPSYNQRVSRAKILSLKRIKLELELDAEDEAARLFAVAATAETNGYGQDQAGDGDGQAWQDTSIHAHAQEGSSSHPSTAGTDSEADAEPHGQVSWMDAGNSSPAALLNNPVQVKRIVHELLREVTSKGAARRHSGLRQLRRLLSCVRKYPLATDAFVATPHAMATLIDLLMGHNSDDQIEAAWCILNLAAGSPAHTAAAAHASPYLVSLLSSPVPLLQETSAWALGNFAGDSVQFRDVVAAQGAIIPLVRILMQSVDPALVKAASFALGNLARGAHAPIALMVEAQIIPALIRQLQYWQQQPGGLAVFCQIAWILTYLSAVDSLRHVLLPLNVLPLMAAGVFLVFDAVFTSEQHSGKPCEVSLNDATPLLRVMGNFATMDNDNVTNAIMSSHASWLDLLVLVMSTEHSGHLIAETAWLLGNLTTSNATGVVDSLVAAGFIPLLLEQLKRPKVPHEVARALCNIACCKPEYLATMLGSSALQYFTACLESPDLQLVCRAIDFFDILCGTDQLDGCELVRQSPAAALIEGLQNHPNARIGQLTEALYLNFLEPKEAEYDDDDHDDHDDDDR</sequence>
<dbReference type="GO" id="GO:0006888">
    <property type="term" value="P:endoplasmic reticulum to Golgi vesicle-mediated transport"/>
    <property type="evidence" value="ECO:0007669"/>
    <property type="project" value="TreeGrafter"/>
</dbReference>
<dbReference type="GO" id="GO:0030008">
    <property type="term" value="C:TRAPP complex"/>
    <property type="evidence" value="ECO:0007669"/>
    <property type="project" value="TreeGrafter"/>
</dbReference>
<dbReference type="Gene3D" id="1.25.10.10">
    <property type="entry name" value="Leucine-rich Repeat Variant"/>
    <property type="match status" value="1"/>
</dbReference>
<dbReference type="InterPro" id="IPR011989">
    <property type="entry name" value="ARM-like"/>
</dbReference>
<dbReference type="InParanoid" id="A0A0D2W1L2"/>
<keyword evidence="5" id="KW-1185">Reference proteome</keyword>
<feature type="compositionally biased region" description="Polar residues" evidence="3">
    <location>
        <begin position="233"/>
        <end position="244"/>
    </location>
</feature>
<comment type="similarity">
    <text evidence="1">Belongs to the TRAPP small subunits family. BET3 subfamily.</text>
</comment>
<dbReference type="SMART" id="SM00185">
    <property type="entry name" value="ARM"/>
    <property type="match status" value="7"/>
</dbReference>
<dbReference type="Pfam" id="PF00514">
    <property type="entry name" value="Arm"/>
    <property type="match status" value="1"/>
</dbReference>
<dbReference type="Gene3D" id="3.30.1380.20">
    <property type="entry name" value="Trafficking protein particle complex subunit 3"/>
    <property type="match status" value="1"/>
</dbReference>
<proteinExistence type="inferred from homology"/>
<dbReference type="Proteomes" id="UP000008743">
    <property type="component" value="Unassembled WGS sequence"/>
</dbReference>
<feature type="repeat" description="ARM" evidence="2">
    <location>
        <begin position="406"/>
        <end position="435"/>
    </location>
</feature>
<dbReference type="InterPro" id="IPR000225">
    <property type="entry name" value="Armadillo"/>
</dbReference>
<evidence type="ECO:0000313" key="4">
    <source>
        <dbReference type="EMBL" id="KJE98202.1"/>
    </source>
</evidence>
<evidence type="ECO:0000256" key="3">
    <source>
        <dbReference type="SAM" id="MobiDB-lite"/>
    </source>
</evidence>
<dbReference type="OrthoDB" id="941624at2759"/>
<evidence type="ECO:0000313" key="5">
    <source>
        <dbReference type="Proteomes" id="UP000008743"/>
    </source>
</evidence>
<dbReference type="PANTHER" id="PTHR12817">
    <property type="entry name" value="TRAFFICKING PROTEIN PARTICLE COMPLEX SUBUNIT 6B"/>
    <property type="match status" value="1"/>
</dbReference>
<dbReference type="PANTHER" id="PTHR12817:SF0">
    <property type="entry name" value="GEO08327P1"/>
    <property type="match status" value="1"/>
</dbReference>
<dbReference type="SUPFAM" id="SSF48371">
    <property type="entry name" value="ARM repeat"/>
    <property type="match status" value="1"/>
</dbReference>
<dbReference type="InterPro" id="IPR007194">
    <property type="entry name" value="TRAPP_component"/>
</dbReference>
<dbReference type="GO" id="GO:0005802">
    <property type="term" value="C:trans-Golgi network"/>
    <property type="evidence" value="ECO:0007669"/>
    <property type="project" value="TreeGrafter"/>
</dbReference>
<dbReference type="PhylomeDB" id="A0A0D2W1L2"/>
<dbReference type="STRING" id="595528.A0A0D2W1L2"/>
<dbReference type="InterPro" id="IPR024096">
    <property type="entry name" value="NO_sig/Golgi_transp_ligand-bd"/>
</dbReference>
<dbReference type="EMBL" id="KE346377">
    <property type="protein sequence ID" value="KJE98202.1"/>
    <property type="molecule type" value="Genomic_DNA"/>
</dbReference>
<dbReference type="AlphaFoldDB" id="A0A0D2W1L2"/>
<protein>
    <submittedName>
        <fullName evidence="4">Uncharacterized protein</fullName>
    </submittedName>
</protein>
<accession>A0A0D2W1L2</accession>
<gene>
    <name evidence="4" type="ORF">CAOG_010188</name>
</gene>
<dbReference type="CDD" id="cd14944">
    <property type="entry name" value="TRAPPC6A_Trs33"/>
    <property type="match status" value="1"/>
</dbReference>
<reference evidence="5" key="1">
    <citation type="submission" date="2011-02" db="EMBL/GenBank/DDBJ databases">
        <title>The Genome Sequence of Capsaspora owczarzaki ATCC 30864.</title>
        <authorList>
            <person name="Russ C."/>
            <person name="Cuomo C."/>
            <person name="Burger G."/>
            <person name="Gray M.W."/>
            <person name="Holland P.W.H."/>
            <person name="King N."/>
            <person name="Lang F.B.F."/>
            <person name="Roger A.J."/>
            <person name="Ruiz-Trillo I."/>
            <person name="Young S.K."/>
            <person name="Zeng Q."/>
            <person name="Gargeya S."/>
            <person name="Alvarado L."/>
            <person name="Berlin A."/>
            <person name="Chapman S.B."/>
            <person name="Chen Z."/>
            <person name="Freedman E."/>
            <person name="Gellesch M."/>
            <person name="Goldberg J."/>
            <person name="Griggs A."/>
            <person name="Gujja S."/>
            <person name="Heilman E."/>
            <person name="Heiman D."/>
            <person name="Howarth C."/>
            <person name="Mehta T."/>
            <person name="Neiman D."/>
            <person name="Pearson M."/>
            <person name="Roberts A."/>
            <person name="Saif S."/>
            <person name="Shea T."/>
            <person name="Shenoy N."/>
            <person name="Sisk P."/>
            <person name="Stolte C."/>
            <person name="Sykes S."/>
            <person name="White J."/>
            <person name="Yandava C."/>
            <person name="Haas B."/>
            <person name="Nusbaum C."/>
            <person name="Birren B."/>
        </authorList>
    </citation>
    <scope>NUCLEOTIDE SEQUENCE</scope>
    <source>
        <strain evidence="5">ATCC 30864</strain>
    </source>
</reference>